<dbReference type="AlphaFoldDB" id="A0AAV4P0N7"/>
<evidence type="ECO:0000313" key="2">
    <source>
        <dbReference type="Proteomes" id="UP001054945"/>
    </source>
</evidence>
<organism evidence="1 2">
    <name type="scientific">Caerostris extrusa</name>
    <name type="common">Bark spider</name>
    <name type="synonym">Caerostris bankana</name>
    <dbReference type="NCBI Taxonomy" id="172846"/>
    <lineage>
        <taxon>Eukaryota</taxon>
        <taxon>Metazoa</taxon>
        <taxon>Ecdysozoa</taxon>
        <taxon>Arthropoda</taxon>
        <taxon>Chelicerata</taxon>
        <taxon>Arachnida</taxon>
        <taxon>Araneae</taxon>
        <taxon>Araneomorphae</taxon>
        <taxon>Entelegynae</taxon>
        <taxon>Araneoidea</taxon>
        <taxon>Araneidae</taxon>
        <taxon>Caerostris</taxon>
    </lineage>
</organism>
<dbReference type="EMBL" id="BPLR01003848">
    <property type="protein sequence ID" value="GIX89336.1"/>
    <property type="molecule type" value="Genomic_DNA"/>
</dbReference>
<name>A0AAV4P0N7_CAEEX</name>
<gene>
    <name evidence="1" type="ORF">CEXT_277651</name>
</gene>
<sequence length="106" mass="12462">MFQNRNIVHDFVNHIVYHRSSLHRHHFDQTPDIRASFPMLTSTSHSPASEVHDNRSAPMFRNRNIVHDFVNHIVYYRSSLHRHHFDQTPDIRASLPMLTSTSHSPA</sequence>
<proteinExistence type="predicted"/>
<protein>
    <submittedName>
        <fullName evidence="1">Uncharacterized protein</fullName>
    </submittedName>
</protein>
<accession>A0AAV4P0N7</accession>
<reference evidence="1 2" key="1">
    <citation type="submission" date="2021-06" db="EMBL/GenBank/DDBJ databases">
        <title>Caerostris extrusa draft genome.</title>
        <authorList>
            <person name="Kono N."/>
            <person name="Arakawa K."/>
        </authorList>
    </citation>
    <scope>NUCLEOTIDE SEQUENCE [LARGE SCALE GENOMIC DNA]</scope>
</reference>
<evidence type="ECO:0000313" key="1">
    <source>
        <dbReference type="EMBL" id="GIX89336.1"/>
    </source>
</evidence>
<dbReference type="Proteomes" id="UP001054945">
    <property type="component" value="Unassembled WGS sequence"/>
</dbReference>
<keyword evidence="2" id="KW-1185">Reference proteome</keyword>
<comment type="caution">
    <text evidence="1">The sequence shown here is derived from an EMBL/GenBank/DDBJ whole genome shotgun (WGS) entry which is preliminary data.</text>
</comment>